<dbReference type="PIRSF" id="PIRSF000368">
    <property type="entry name" value="NrdG"/>
    <property type="match status" value="1"/>
</dbReference>
<dbReference type="GO" id="GO:0043365">
    <property type="term" value="F:[formate-C-acetyltransferase]-activating enzyme activity"/>
    <property type="evidence" value="ECO:0007669"/>
    <property type="project" value="InterPro"/>
</dbReference>
<dbReference type="SFLD" id="SFLDG01063">
    <property type="entry name" value="activating_enzymes__group_1"/>
    <property type="match status" value="1"/>
</dbReference>
<keyword evidence="3" id="KW-0949">S-adenosyl-L-methionine</keyword>
<dbReference type="InterPro" id="IPR013785">
    <property type="entry name" value="Aldolase_TIM"/>
</dbReference>
<gene>
    <name evidence="8" type="primary">nrdG</name>
    <name evidence="8" type="ORF">IAC07_06055</name>
</gene>
<comment type="caution">
    <text evidence="8">The sequence shown here is derived from an EMBL/GenBank/DDBJ whole genome shotgun (WGS) entry which is preliminary data.</text>
</comment>
<comment type="cofactor">
    <cofactor evidence="1">
        <name>[4Fe-4S] cluster</name>
        <dbReference type="ChEBI" id="CHEBI:49883"/>
    </cofactor>
</comment>
<dbReference type="GO" id="GO:0046872">
    <property type="term" value="F:metal ion binding"/>
    <property type="evidence" value="ECO:0007669"/>
    <property type="project" value="UniProtKB-KW"/>
</dbReference>
<dbReference type="PANTHER" id="PTHR30352">
    <property type="entry name" value="PYRUVATE FORMATE-LYASE-ACTIVATING ENZYME"/>
    <property type="match status" value="1"/>
</dbReference>
<dbReference type="EMBL" id="JADIMJ010000089">
    <property type="protein sequence ID" value="MBO8454269.1"/>
    <property type="molecule type" value="Genomic_DNA"/>
</dbReference>
<evidence type="ECO:0000256" key="4">
    <source>
        <dbReference type="ARBA" id="ARBA00022723"/>
    </source>
</evidence>
<dbReference type="Gene3D" id="3.20.20.70">
    <property type="entry name" value="Aldolase class I"/>
    <property type="match status" value="1"/>
</dbReference>
<evidence type="ECO:0000256" key="1">
    <source>
        <dbReference type="ARBA" id="ARBA00001966"/>
    </source>
</evidence>
<proteinExistence type="inferred from homology"/>
<comment type="similarity">
    <text evidence="7">Belongs to the organic radical-activating enzymes family.</text>
</comment>
<dbReference type="InterPro" id="IPR007197">
    <property type="entry name" value="rSAM"/>
</dbReference>
<accession>A0A940IGU0</accession>
<keyword evidence="6" id="KW-0411">Iron-sulfur</keyword>
<reference evidence="8" key="2">
    <citation type="journal article" date="2021" name="PeerJ">
        <title>Extensive microbial diversity within the chicken gut microbiome revealed by metagenomics and culture.</title>
        <authorList>
            <person name="Gilroy R."/>
            <person name="Ravi A."/>
            <person name="Getino M."/>
            <person name="Pursley I."/>
            <person name="Horton D.L."/>
            <person name="Alikhan N.F."/>
            <person name="Baker D."/>
            <person name="Gharbi K."/>
            <person name="Hall N."/>
            <person name="Watson M."/>
            <person name="Adriaenssens E.M."/>
            <person name="Foster-Nyarko E."/>
            <person name="Jarju S."/>
            <person name="Secka A."/>
            <person name="Antonio M."/>
            <person name="Oren A."/>
            <person name="Chaudhuri R.R."/>
            <person name="La Ragione R."/>
            <person name="Hildebrand F."/>
            <person name="Pallen M.J."/>
        </authorList>
    </citation>
    <scope>NUCLEOTIDE SEQUENCE</scope>
    <source>
        <strain evidence="8">F1-3629</strain>
    </source>
</reference>
<dbReference type="AlphaFoldDB" id="A0A940IGU0"/>
<reference evidence="8" key="1">
    <citation type="submission" date="2020-10" db="EMBL/GenBank/DDBJ databases">
        <authorList>
            <person name="Gilroy R."/>
        </authorList>
    </citation>
    <scope>NUCLEOTIDE SEQUENCE</scope>
    <source>
        <strain evidence="8">F1-3629</strain>
    </source>
</reference>
<keyword evidence="4" id="KW-0479">Metal-binding</keyword>
<organism evidence="8 9">
    <name type="scientific">Candidatus Cryptobacteroides gallistercoris</name>
    <dbReference type="NCBI Taxonomy" id="2840765"/>
    <lineage>
        <taxon>Bacteria</taxon>
        <taxon>Pseudomonadati</taxon>
        <taxon>Bacteroidota</taxon>
        <taxon>Bacteroidia</taxon>
        <taxon>Bacteroidales</taxon>
        <taxon>Candidatus Cryptobacteroides</taxon>
    </lineage>
</organism>
<dbReference type="SFLD" id="SFLDG01066">
    <property type="entry name" value="organic_radical-activating_enz"/>
    <property type="match status" value="1"/>
</dbReference>
<keyword evidence="2" id="KW-0004">4Fe-4S</keyword>
<evidence type="ECO:0000256" key="5">
    <source>
        <dbReference type="ARBA" id="ARBA00023004"/>
    </source>
</evidence>
<sequence>MKIRVLDILEETMADGPGLRTSIYCAGCLHHCPGCHNPQSWDMNGGNPMEVYDILKVILDDEFSNVTFTGGDPMYQVEAFTELARKIKENSSKTIWCYTGFTIEEIREDSRLSMILPYLDVIVDGPFILALKDKELLFRGSSNQRIIYLHGKEEDVIPGTVKTVPVK</sequence>
<dbReference type="InterPro" id="IPR058240">
    <property type="entry name" value="rSAM_sf"/>
</dbReference>
<dbReference type="PANTHER" id="PTHR30352:SF2">
    <property type="entry name" value="ANAEROBIC RIBONUCLEOSIDE-TRIPHOSPHATE REDUCTASE-ACTIVATING PROTEIN"/>
    <property type="match status" value="1"/>
</dbReference>
<dbReference type="SUPFAM" id="SSF102114">
    <property type="entry name" value="Radical SAM enzymes"/>
    <property type="match status" value="1"/>
</dbReference>
<protein>
    <recommendedName>
        <fullName evidence="7">Anaerobic ribonucleoside-triphosphate reductase-activating protein</fullName>
        <ecNumber evidence="7">1.97.1.-</ecNumber>
    </recommendedName>
</protein>
<dbReference type="GO" id="GO:0051539">
    <property type="term" value="F:4 iron, 4 sulfur cluster binding"/>
    <property type="evidence" value="ECO:0007669"/>
    <property type="project" value="UniProtKB-KW"/>
</dbReference>
<keyword evidence="7" id="KW-0560">Oxidoreductase</keyword>
<dbReference type="NCBIfam" id="TIGR02491">
    <property type="entry name" value="NrdG"/>
    <property type="match status" value="1"/>
</dbReference>
<dbReference type="SFLD" id="SFLDF00299">
    <property type="entry name" value="anaerobic_ribonucleoside-triph"/>
    <property type="match status" value="1"/>
</dbReference>
<dbReference type="GO" id="GO:0004748">
    <property type="term" value="F:ribonucleoside-diphosphate reductase activity, thioredoxin disulfide as acceptor"/>
    <property type="evidence" value="ECO:0007669"/>
    <property type="project" value="TreeGrafter"/>
</dbReference>
<evidence type="ECO:0000256" key="6">
    <source>
        <dbReference type="ARBA" id="ARBA00023014"/>
    </source>
</evidence>
<dbReference type="Pfam" id="PF13353">
    <property type="entry name" value="Fer4_12"/>
    <property type="match status" value="1"/>
</dbReference>
<name>A0A940IGU0_9BACT</name>
<comment type="function">
    <text evidence="7">Activation of anaerobic ribonucleoside-triphosphate reductase under anaerobic conditions by generation of an organic free radical, using S-adenosylmethionine and reduced flavodoxin as cosubstrates to produce 5'-deoxy-adenosine.</text>
</comment>
<keyword evidence="5" id="KW-0408">Iron</keyword>
<evidence type="ECO:0000313" key="9">
    <source>
        <dbReference type="Proteomes" id="UP000771749"/>
    </source>
</evidence>
<dbReference type="InterPro" id="IPR012837">
    <property type="entry name" value="NrdG"/>
</dbReference>
<dbReference type="SFLD" id="SFLDS00029">
    <property type="entry name" value="Radical_SAM"/>
    <property type="match status" value="1"/>
</dbReference>
<evidence type="ECO:0000256" key="3">
    <source>
        <dbReference type="ARBA" id="ARBA00022691"/>
    </source>
</evidence>
<evidence type="ECO:0000256" key="7">
    <source>
        <dbReference type="PIRNR" id="PIRNR000368"/>
    </source>
</evidence>
<evidence type="ECO:0000256" key="2">
    <source>
        <dbReference type="ARBA" id="ARBA00022485"/>
    </source>
</evidence>
<evidence type="ECO:0000313" key="8">
    <source>
        <dbReference type="EMBL" id="MBO8454269.1"/>
    </source>
</evidence>
<dbReference type="Proteomes" id="UP000771749">
    <property type="component" value="Unassembled WGS sequence"/>
</dbReference>
<dbReference type="InterPro" id="IPR034457">
    <property type="entry name" value="Organic_radical-activating"/>
</dbReference>
<dbReference type="EC" id="1.97.1.-" evidence="7"/>